<feature type="active site" description="Proton acceptor" evidence="8">
    <location>
        <position position="221"/>
    </location>
</feature>
<comment type="pathway">
    <text evidence="1 8">Amino-acid biosynthesis; L-lysine biosynthesis via DAP pathway; DL-2,6-diaminopimelate from LL-2,6-diaminopimelate: step 1/1.</text>
</comment>
<comment type="function">
    <text evidence="8">Catalyzes the stereoinversion of LL-2,6-diaminopimelate (L,L-DAP) to meso-diaminopimelate (meso-DAP), a precursor of L-lysine and an essential component of the bacterial peptidoglycan.</text>
</comment>
<dbReference type="RefSeq" id="WP_193418627.1">
    <property type="nucleotide sequence ID" value="NZ_JADCNN020000031.1"/>
</dbReference>
<comment type="catalytic activity">
    <reaction evidence="7 8">
        <text>(2S,6S)-2,6-diaminopimelate = meso-2,6-diaminopimelate</text>
        <dbReference type="Rhea" id="RHEA:15393"/>
        <dbReference type="ChEBI" id="CHEBI:57609"/>
        <dbReference type="ChEBI" id="CHEBI:57791"/>
        <dbReference type="EC" id="5.1.1.7"/>
    </reaction>
</comment>
<dbReference type="InterPro" id="IPR001653">
    <property type="entry name" value="DAP_epimerase_DapF"/>
</dbReference>
<evidence type="ECO:0000256" key="4">
    <source>
        <dbReference type="ARBA" id="ARBA00022605"/>
    </source>
</evidence>
<feature type="active site" description="Proton donor" evidence="8">
    <location>
        <position position="71"/>
    </location>
</feature>
<protein>
    <recommendedName>
        <fullName evidence="3 8">Diaminopimelate epimerase</fullName>
        <shortName evidence="8">DAP epimerase</shortName>
        <ecNumber evidence="3 8">5.1.1.7</ecNumber>
    </recommendedName>
    <alternativeName>
        <fullName evidence="8">PLP-independent amino acid racemase</fullName>
    </alternativeName>
</protein>
<keyword evidence="11" id="KW-1185">Reference proteome</keyword>
<comment type="subunit">
    <text evidence="8">Homodimer.</text>
</comment>
<feature type="binding site" evidence="8">
    <location>
        <begin position="212"/>
        <end position="213"/>
    </location>
    <ligand>
        <name>substrate</name>
    </ligand>
</feature>
<evidence type="ECO:0000256" key="6">
    <source>
        <dbReference type="ARBA" id="ARBA00023235"/>
    </source>
</evidence>
<feature type="site" description="Could be important to modulate the pK values of the two catalytic cysteine residues" evidence="8">
    <location>
        <position position="212"/>
    </location>
</feature>
<dbReference type="Pfam" id="PF01678">
    <property type="entry name" value="DAP_epimerase"/>
    <property type="match status" value="2"/>
</dbReference>
<organism evidence="10 11">
    <name type="scientific">Paenibacillus rhizolycopersici</name>
    <dbReference type="NCBI Taxonomy" id="2780073"/>
    <lineage>
        <taxon>Bacteria</taxon>
        <taxon>Bacillati</taxon>
        <taxon>Bacillota</taxon>
        <taxon>Bacilli</taxon>
        <taxon>Bacillales</taxon>
        <taxon>Paenibacillaceae</taxon>
        <taxon>Paenibacillus</taxon>
    </lineage>
</organism>
<dbReference type="GO" id="GO:0008837">
    <property type="term" value="F:diaminopimelate epimerase activity"/>
    <property type="evidence" value="ECO:0007669"/>
    <property type="project" value="UniProtKB-EC"/>
</dbReference>
<evidence type="ECO:0000313" key="11">
    <source>
        <dbReference type="Proteomes" id="UP001516620"/>
    </source>
</evidence>
<evidence type="ECO:0000256" key="3">
    <source>
        <dbReference type="ARBA" id="ARBA00013080"/>
    </source>
</evidence>
<dbReference type="EMBL" id="JADCNN020000031">
    <property type="protein sequence ID" value="MBM6998235.1"/>
    <property type="molecule type" value="Genomic_DNA"/>
</dbReference>
<dbReference type="SUPFAM" id="SSF54506">
    <property type="entry name" value="Diaminopimelate epimerase-like"/>
    <property type="match status" value="2"/>
</dbReference>
<keyword evidence="5 8" id="KW-0457">Lysine biosynthesis</keyword>
<dbReference type="EC" id="5.1.1.7" evidence="3 8"/>
<feature type="binding site" evidence="8">
    <location>
        <position position="62"/>
    </location>
    <ligand>
        <name>substrate</name>
    </ligand>
</feature>
<accession>A0ABS2HEB4</accession>
<feature type="site" description="Could be important to modulate the pK values of the two catalytic cysteine residues" evidence="8">
    <location>
        <position position="163"/>
    </location>
</feature>
<evidence type="ECO:0000256" key="5">
    <source>
        <dbReference type="ARBA" id="ARBA00023154"/>
    </source>
</evidence>
<comment type="caution">
    <text evidence="8">Lacks conserved residue(s) required for the propagation of feature annotation.</text>
</comment>
<keyword evidence="8" id="KW-0963">Cytoplasm</keyword>
<proteinExistence type="inferred from homology"/>
<evidence type="ECO:0000313" key="10">
    <source>
        <dbReference type="EMBL" id="MBM6998235.1"/>
    </source>
</evidence>
<feature type="binding site" evidence="8">
    <location>
        <begin position="72"/>
        <end position="73"/>
    </location>
    <ligand>
        <name>substrate</name>
    </ligand>
</feature>
<dbReference type="PROSITE" id="PS01326">
    <property type="entry name" value="DAP_EPIMERASE"/>
    <property type="match status" value="1"/>
</dbReference>
<dbReference type="PANTHER" id="PTHR31689:SF0">
    <property type="entry name" value="DIAMINOPIMELATE EPIMERASE"/>
    <property type="match status" value="1"/>
</dbReference>
<dbReference type="Gene3D" id="3.10.310.10">
    <property type="entry name" value="Diaminopimelate Epimerase, Chain A, domain 1"/>
    <property type="match status" value="2"/>
</dbReference>
<dbReference type="PANTHER" id="PTHR31689">
    <property type="entry name" value="DIAMINOPIMELATE EPIMERASE, CHLOROPLASTIC"/>
    <property type="match status" value="1"/>
</dbReference>
<sequence length="278" mass="30669">MEFTKMHGLGNDFLVFYGEQQLPDNVSELAIQWCDRYFGVGGDGLVFILPSEKADFRMRIINSDGTEAEQCGNAIRCVSKYLYDHRLVDKTDVTIETLGAGVQQVTLQVEDGAVKAVRVDMGQPILDGLAVPTTLDQQPVLSQPIETSGREFTFTAVSMGNPHCVIYVDDAPNFDLATWGPKLEVHPFFPRKINVEFATVTNRQRVEMRVWERGAGPTLACGTGACATLVSSVLNGLTDRAAWIGLKGGDLFIEWSERDNHVYMTGPAEEVYKGSIEI</sequence>
<evidence type="ECO:0000256" key="9">
    <source>
        <dbReference type="PROSITE-ProRule" id="PRU10125"/>
    </source>
</evidence>
<evidence type="ECO:0000256" key="8">
    <source>
        <dbReference type="HAMAP-Rule" id="MF_00197"/>
    </source>
</evidence>
<keyword evidence="4 8" id="KW-0028">Amino-acid biosynthesis</keyword>
<feature type="binding site" evidence="8">
    <location>
        <position position="194"/>
    </location>
    <ligand>
        <name>substrate</name>
    </ligand>
</feature>
<dbReference type="HAMAP" id="MF_00197">
    <property type="entry name" value="DAP_epimerase"/>
    <property type="match status" value="1"/>
</dbReference>
<feature type="binding site" evidence="8">
    <location>
        <position position="11"/>
    </location>
    <ligand>
        <name>substrate</name>
    </ligand>
</feature>
<evidence type="ECO:0000256" key="7">
    <source>
        <dbReference type="ARBA" id="ARBA00051712"/>
    </source>
</evidence>
<dbReference type="InterPro" id="IPR018510">
    <property type="entry name" value="DAP_epimerase_AS"/>
</dbReference>
<feature type="binding site" evidence="8">
    <location>
        <begin position="222"/>
        <end position="223"/>
    </location>
    <ligand>
        <name>substrate</name>
    </ligand>
</feature>
<name>A0ABS2HEB4_9BACL</name>
<gene>
    <name evidence="8" type="primary">dapF</name>
    <name evidence="10" type="ORF">IM700_021415</name>
</gene>
<feature type="binding site" evidence="8">
    <location>
        <position position="161"/>
    </location>
    <ligand>
        <name>substrate</name>
    </ligand>
</feature>
<dbReference type="NCBIfam" id="TIGR00652">
    <property type="entry name" value="DapF"/>
    <property type="match status" value="1"/>
</dbReference>
<evidence type="ECO:0000256" key="1">
    <source>
        <dbReference type="ARBA" id="ARBA00005196"/>
    </source>
</evidence>
<reference evidence="10 11" key="1">
    <citation type="submission" date="2021-01" db="EMBL/GenBank/DDBJ databases">
        <title>Paenibacillus sp.nov. isolated from the rhizosphere soil of tomato plant.</title>
        <authorList>
            <person name="Thin K.K."/>
            <person name="Zhang X."/>
            <person name="He S."/>
        </authorList>
    </citation>
    <scope>NUCLEOTIDE SEQUENCE [LARGE SCALE GENOMIC DNA]</scope>
    <source>
        <strain evidence="10 11">DXFW5</strain>
    </source>
</reference>
<evidence type="ECO:0000256" key="2">
    <source>
        <dbReference type="ARBA" id="ARBA00010219"/>
    </source>
</evidence>
<comment type="similarity">
    <text evidence="2 8">Belongs to the diaminopimelate epimerase family.</text>
</comment>
<keyword evidence="6 8" id="KW-0413">Isomerase</keyword>
<dbReference type="Proteomes" id="UP001516620">
    <property type="component" value="Unassembled WGS sequence"/>
</dbReference>
<comment type="subcellular location">
    <subcellularLocation>
        <location evidence="8">Cytoplasm</location>
    </subcellularLocation>
</comment>
<comment type="caution">
    <text evidence="10">The sequence shown here is derived from an EMBL/GenBank/DDBJ whole genome shotgun (WGS) entry which is preliminary data.</text>
</comment>
<feature type="active site" evidence="9">
    <location>
        <position position="71"/>
    </location>
</feature>